<feature type="region of interest" description="Disordered" evidence="1">
    <location>
        <begin position="55"/>
        <end position="76"/>
    </location>
</feature>
<comment type="caution">
    <text evidence="2">The sequence shown here is derived from an EMBL/GenBank/DDBJ whole genome shotgun (WGS) entry which is preliminary data.</text>
</comment>
<feature type="region of interest" description="Disordered" evidence="1">
    <location>
        <begin position="19"/>
        <end position="42"/>
    </location>
</feature>
<accession>A0A5B7I8Z7</accession>
<organism evidence="2 3">
    <name type="scientific">Portunus trituberculatus</name>
    <name type="common">Swimming crab</name>
    <name type="synonym">Neptunus trituberculatus</name>
    <dbReference type="NCBI Taxonomy" id="210409"/>
    <lineage>
        <taxon>Eukaryota</taxon>
        <taxon>Metazoa</taxon>
        <taxon>Ecdysozoa</taxon>
        <taxon>Arthropoda</taxon>
        <taxon>Crustacea</taxon>
        <taxon>Multicrustacea</taxon>
        <taxon>Malacostraca</taxon>
        <taxon>Eumalacostraca</taxon>
        <taxon>Eucarida</taxon>
        <taxon>Decapoda</taxon>
        <taxon>Pleocyemata</taxon>
        <taxon>Brachyura</taxon>
        <taxon>Eubrachyura</taxon>
        <taxon>Portunoidea</taxon>
        <taxon>Portunidae</taxon>
        <taxon>Portuninae</taxon>
        <taxon>Portunus</taxon>
    </lineage>
</organism>
<name>A0A5B7I8Z7_PORTR</name>
<gene>
    <name evidence="2" type="ORF">E2C01_071810</name>
</gene>
<dbReference type="EMBL" id="VSRR010045678">
    <property type="protein sequence ID" value="MPC77358.1"/>
    <property type="molecule type" value="Genomic_DNA"/>
</dbReference>
<keyword evidence="3" id="KW-1185">Reference proteome</keyword>
<evidence type="ECO:0000313" key="2">
    <source>
        <dbReference type="EMBL" id="MPC77358.1"/>
    </source>
</evidence>
<dbReference type="Proteomes" id="UP000324222">
    <property type="component" value="Unassembled WGS sequence"/>
</dbReference>
<evidence type="ECO:0000313" key="3">
    <source>
        <dbReference type="Proteomes" id="UP000324222"/>
    </source>
</evidence>
<evidence type="ECO:0000256" key="1">
    <source>
        <dbReference type="SAM" id="MobiDB-lite"/>
    </source>
</evidence>
<dbReference type="AlphaFoldDB" id="A0A5B7I8Z7"/>
<proteinExistence type="predicted"/>
<reference evidence="2 3" key="1">
    <citation type="submission" date="2019-05" db="EMBL/GenBank/DDBJ databases">
        <title>Another draft genome of Portunus trituberculatus and its Hox gene families provides insights of decapod evolution.</title>
        <authorList>
            <person name="Jeong J.-H."/>
            <person name="Song I."/>
            <person name="Kim S."/>
            <person name="Choi T."/>
            <person name="Kim D."/>
            <person name="Ryu S."/>
            <person name="Kim W."/>
        </authorList>
    </citation>
    <scope>NUCLEOTIDE SEQUENCE [LARGE SCALE GENOMIC DNA]</scope>
    <source>
        <tissue evidence="2">Muscle</tissue>
    </source>
</reference>
<feature type="compositionally biased region" description="Polar residues" evidence="1">
    <location>
        <begin position="23"/>
        <end position="42"/>
    </location>
</feature>
<feature type="compositionally biased region" description="Polar residues" evidence="1">
    <location>
        <begin position="61"/>
        <end position="70"/>
    </location>
</feature>
<protein>
    <submittedName>
        <fullName evidence="2">Uncharacterized protein</fullName>
    </submittedName>
</protein>
<sequence>MKQLLRNLCSLFHTHASHMVRPSASQPARQTERQTASKPLSSSAIYTTLVTFKPAHRQSDSSDPLFSSRQAKVKQE</sequence>